<reference evidence="1" key="2">
    <citation type="submission" date="2025-09" db="UniProtKB">
        <authorList>
            <consortium name="Ensembl"/>
        </authorList>
    </citation>
    <scope>IDENTIFICATION</scope>
</reference>
<dbReference type="GeneTree" id="ENSGT01000000216338"/>
<accession>A0A674J2T6</accession>
<proteinExistence type="predicted"/>
<reference evidence="1" key="1">
    <citation type="submission" date="2025-08" db="UniProtKB">
        <authorList>
            <consortium name="Ensembl"/>
        </authorList>
    </citation>
    <scope>IDENTIFICATION</scope>
</reference>
<dbReference type="InParanoid" id="A0A674J2T6"/>
<name>A0A674J2T6_9SAUR</name>
<dbReference type="AlphaFoldDB" id="A0A674J2T6"/>
<evidence type="ECO:0000313" key="2">
    <source>
        <dbReference type="Proteomes" id="UP000472274"/>
    </source>
</evidence>
<sequence length="72" mass="8181">QTHFMKSLWNCGSITCIMYLIWEGSQRSMSSSRASSFSGPLHLWGERQRGKACAPQQLCRPLPSHVTQGWEL</sequence>
<dbReference type="Proteomes" id="UP000472274">
    <property type="component" value="Unplaced"/>
</dbReference>
<keyword evidence="2" id="KW-1185">Reference proteome</keyword>
<evidence type="ECO:0000313" key="1">
    <source>
        <dbReference type="Ensembl" id="ENSTMTP00000013839.1"/>
    </source>
</evidence>
<dbReference type="Ensembl" id="ENSTMTT00000014313.1">
    <property type="protein sequence ID" value="ENSTMTP00000013839.1"/>
    <property type="gene ID" value="ENSTMTG00000010064.1"/>
</dbReference>
<organism evidence="1 2">
    <name type="scientific">Terrapene triunguis</name>
    <name type="common">Three-toed box turtle</name>
    <dbReference type="NCBI Taxonomy" id="2587831"/>
    <lineage>
        <taxon>Eukaryota</taxon>
        <taxon>Metazoa</taxon>
        <taxon>Chordata</taxon>
        <taxon>Craniata</taxon>
        <taxon>Vertebrata</taxon>
        <taxon>Euteleostomi</taxon>
        <taxon>Archelosauria</taxon>
        <taxon>Testudinata</taxon>
        <taxon>Testudines</taxon>
        <taxon>Cryptodira</taxon>
        <taxon>Durocryptodira</taxon>
        <taxon>Testudinoidea</taxon>
        <taxon>Emydidae</taxon>
        <taxon>Terrapene</taxon>
    </lineage>
</organism>
<protein>
    <submittedName>
        <fullName evidence="1">Uncharacterized protein</fullName>
    </submittedName>
</protein>